<accession>A0A9X1WXG1</accession>
<dbReference type="SUPFAM" id="SSF48371">
    <property type="entry name" value="ARM repeat"/>
    <property type="match status" value="1"/>
</dbReference>
<dbReference type="Gene3D" id="1.25.10.10">
    <property type="entry name" value="Leucine-rich Repeat Variant"/>
    <property type="match status" value="2"/>
</dbReference>
<dbReference type="SMART" id="SM00567">
    <property type="entry name" value="EZ_HEAT"/>
    <property type="match status" value="5"/>
</dbReference>
<dbReference type="GO" id="GO:0016491">
    <property type="term" value="F:oxidoreductase activity"/>
    <property type="evidence" value="ECO:0007669"/>
    <property type="project" value="TreeGrafter"/>
</dbReference>
<dbReference type="InterPro" id="IPR004155">
    <property type="entry name" value="PBS_lyase_HEAT"/>
</dbReference>
<proteinExistence type="predicted"/>
<dbReference type="RefSeq" id="WP_241570417.1">
    <property type="nucleotide sequence ID" value="NZ_JAKUML010000003.1"/>
</dbReference>
<keyword evidence="2" id="KW-1185">Reference proteome</keyword>
<dbReference type="InterPro" id="IPR011989">
    <property type="entry name" value="ARM-like"/>
</dbReference>
<dbReference type="EMBL" id="JAKUML010000003">
    <property type="protein sequence ID" value="MCJ8145707.1"/>
    <property type="molecule type" value="Genomic_DNA"/>
</dbReference>
<gene>
    <name evidence="1" type="ORF">MKI79_02065</name>
</gene>
<dbReference type="PANTHER" id="PTHR12697">
    <property type="entry name" value="PBS LYASE HEAT-LIKE PROTEIN"/>
    <property type="match status" value="1"/>
</dbReference>
<reference evidence="1" key="1">
    <citation type="submission" date="2022-02" db="EMBL/GenBank/DDBJ databases">
        <title>Acinetobacter A3.8 sp. nov., isolated from Sediment (Zhairuo Island).</title>
        <authorList>
            <person name="Zheng K."/>
        </authorList>
    </citation>
    <scope>NUCLEOTIDE SEQUENCE</scope>
    <source>
        <strain evidence="1">A3.8</strain>
    </source>
</reference>
<dbReference type="Pfam" id="PF13646">
    <property type="entry name" value="HEAT_2"/>
    <property type="match status" value="2"/>
</dbReference>
<dbReference type="AlphaFoldDB" id="A0A9X1WXG1"/>
<name>A0A9X1WXG1_9GAMM</name>
<organism evidence="1 2">
    <name type="scientific">Acinetobacter sedimenti</name>
    <dbReference type="NCBI Taxonomy" id="2919922"/>
    <lineage>
        <taxon>Bacteria</taxon>
        <taxon>Pseudomonadati</taxon>
        <taxon>Pseudomonadota</taxon>
        <taxon>Gammaproteobacteria</taxon>
        <taxon>Moraxellales</taxon>
        <taxon>Moraxellaceae</taxon>
        <taxon>Acinetobacter</taxon>
    </lineage>
</organism>
<evidence type="ECO:0000313" key="2">
    <source>
        <dbReference type="Proteomes" id="UP001139701"/>
    </source>
</evidence>
<dbReference type="PANTHER" id="PTHR12697:SF5">
    <property type="entry name" value="DEOXYHYPUSINE HYDROXYLASE"/>
    <property type="match status" value="1"/>
</dbReference>
<dbReference type="Pfam" id="PF03130">
    <property type="entry name" value="HEAT_PBS"/>
    <property type="match status" value="1"/>
</dbReference>
<comment type="caution">
    <text evidence="1">The sequence shown here is derived from an EMBL/GenBank/DDBJ whole genome shotgun (WGS) entry which is preliminary data.</text>
</comment>
<evidence type="ECO:0000313" key="1">
    <source>
        <dbReference type="EMBL" id="MCJ8145707.1"/>
    </source>
</evidence>
<sequence>MRLSLSQGLNYPEIDTLDDDYFAYWTQLNQSDERVRFVAILNIADEEREELLPWLHYAVQHDPAELVRLEAAKRLEGWEDEASIKALVTALYDDSAHVVDTATQSLSEVKQSQSADVLGQFLDQPQVPVKIAILRALKPLRAVQLYTQIEAHTAHENALVRREAVSALSWLQQPQGIDVLAKIVEKETDVETRRIATGGLAYAKKATPIVQQALQVALVAEDWQLRVESALTIGRLKLVALEQILIDSLQDDYWQVRIATVRSLGLIQSQHAFEELALNFNFEISNLRKEVALALGEIGGDQAEQLLNQHAEDPDPEVRKAIRISLNQIQDKQIRENQHAE</sequence>
<protein>
    <submittedName>
        <fullName evidence="1">HEAT repeat domain-containing protein</fullName>
    </submittedName>
</protein>
<dbReference type="Proteomes" id="UP001139701">
    <property type="component" value="Unassembled WGS sequence"/>
</dbReference>
<dbReference type="InterPro" id="IPR016024">
    <property type="entry name" value="ARM-type_fold"/>
</dbReference>